<dbReference type="GO" id="GO:0019948">
    <property type="term" value="F:SUMO activating enzyme activity"/>
    <property type="evidence" value="ECO:0007669"/>
    <property type="project" value="TreeGrafter"/>
</dbReference>
<dbReference type="PaxDb" id="2903-EOD09797"/>
<keyword evidence="1" id="KW-0547">Nucleotide-binding</keyword>
<evidence type="ECO:0000256" key="5">
    <source>
        <dbReference type="SAM" id="MobiDB-lite"/>
    </source>
</evidence>
<reference evidence="7" key="2">
    <citation type="submission" date="2024-10" db="UniProtKB">
        <authorList>
            <consortium name="EnsemblProtists"/>
        </authorList>
    </citation>
    <scope>IDENTIFICATION</scope>
</reference>
<dbReference type="SUPFAM" id="SSF69572">
    <property type="entry name" value="Activating enzymes of the ubiquitin-like proteins"/>
    <property type="match status" value="1"/>
</dbReference>
<dbReference type="EnsemblProtists" id="EOD09797">
    <property type="protein sequence ID" value="EOD09797"/>
    <property type="gene ID" value="EMIHUDRAFT_452826"/>
</dbReference>
<dbReference type="Proteomes" id="UP000013827">
    <property type="component" value="Unassembled WGS sequence"/>
</dbReference>
<dbReference type="AlphaFoldDB" id="A0A0D3IEW2"/>
<dbReference type="PANTHER" id="PTHR10953">
    <property type="entry name" value="UBIQUITIN-ACTIVATING ENZYME E1"/>
    <property type="match status" value="1"/>
</dbReference>
<dbReference type="GO" id="GO:0005524">
    <property type="term" value="F:ATP binding"/>
    <property type="evidence" value="ECO:0007669"/>
    <property type="project" value="UniProtKB-KW"/>
</dbReference>
<evidence type="ECO:0000256" key="2">
    <source>
        <dbReference type="ARBA" id="ARBA00022786"/>
    </source>
</evidence>
<dbReference type="Gene3D" id="3.10.290.20">
    <property type="entry name" value="Ubiquitin-like 2 activating enzyme e1b. Chain: B, domain 3"/>
    <property type="match status" value="1"/>
</dbReference>
<evidence type="ECO:0000313" key="8">
    <source>
        <dbReference type="Proteomes" id="UP000013827"/>
    </source>
</evidence>
<sequence>MASHTSRRTQDVESLTGCDLKGVRVLVVGAGGIGCELVKNLVLSGFEHITMIDLDTIDYSNLNRQFLFRAADVNESKAKVAKKAVLAFPHAASLSIDAHLGNIKDTEQFGPDFFKTFNIVLNALDNVDARRHVNRLCLSVGIPLIESGTEGYVGQVRAIVKGKTKCFDVCARQVQKTFPICTIRNHPEKPELLFKKLFGGEETDLVLWEKRRPPVKVELAKLALPDAAATAREEQRAWSVEESAAVLLASVERIFTQRASEDDDDAMDFVAAAANLRCATFHIPLQSRWEIKGIAGRIIHAIATTNAVIAGFIVLEAFKVLRSVQAAGGDLSKASIDACRYCVCNRHLSGPKENQLLLRMRLEAPEPKCYVCTGSTSTLELDTASFTVRSLVVIKFLSFNKPTIDLTNELADKTVLLWEGEDEGGGEEGELHGDKPLDSLPVKLGPGVVLEVEDTTQALKCKIALTHTLLDKEEHPSGFRFIAAADEAAAGPPAPAEEDSPGGDGSRKRRKVAEGDAAVAGAEPSGGAGSGVVVADDDDDVIMLE</sequence>
<dbReference type="eggNOG" id="KOG2013">
    <property type="taxonomic scope" value="Eukaryota"/>
</dbReference>
<accession>A0A0D3IEW2</accession>
<keyword evidence="3" id="KW-0067">ATP-binding</keyword>
<keyword evidence="2" id="KW-0833">Ubl conjugation pathway</keyword>
<dbReference type="Gene3D" id="3.40.50.720">
    <property type="entry name" value="NAD(P)-binding Rossmann-like Domain"/>
    <property type="match status" value="1"/>
</dbReference>
<reference evidence="8" key="1">
    <citation type="journal article" date="2013" name="Nature">
        <title>Pan genome of the phytoplankton Emiliania underpins its global distribution.</title>
        <authorList>
            <person name="Read B.A."/>
            <person name="Kegel J."/>
            <person name="Klute M.J."/>
            <person name="Kuo A."/>
            <person name="Lefebvre S.C."/>
            <person name="Maumus F."/>
            <person name="Mayer C."/>
            <person name="Miller J."/>
            <person name="Monier A."/>
            <person name="Salamov A."/>
            <person name="Young J."/>
            <person name="Aguilar M."/>
            <person name="Claverie J.M."/>
            <person name="Frickenhaus S."/>
            <person name="Gonzalez K."/>
            <person name="Herman E.K."/>
            <person name="Lin Y.C."/>
            <person name="Napier J."/>
            <person name="Ogata H."/>
            <person name="Sarno A.F."/>
            <person name="Shmutz J."/>
            <person name="Schroeder D."/>
            <person name="de Vargas C."/>
            <person name="Verret F."/>
            <person name="von Dassow P."/>
            <person name="Valentin K."/>
            <person name="Van de Peer Y."/>
            <person name="Wheeler G."/>
            <person name="Dacks J.B."/>
            <person name="Delwiche C.F."/>
            <person name="Dyhrman S.T."/>
            <person name="Glockner G."/>
            <person name="John U."/>
            <person name="Richards T."/>
            <person name="Worden A.Z."/>
            <person name="Zhang X."/>
            <person name="Grigoriev I.V."/>
            <person name="Allen A.E."/>
            <person name="Bidle K."/>
            <person name="Borodovsky M."/>
            <person name="Bowler C."/>
            <person name="Brownlee C."/>
            <person name="Cock J.M."/>
            <person name="Elias M."/>
            <person name="Gladyshev V.N."/>
            <person name="Groth M."/>
            <person name="Guda C."/>
            <person name="Hadaegh A."/>
            <person name="Iglesias-Rodriguez M.D."/>
            <person name="Jenkins J."/>
            <person name="Jones B.M."/>
            <person name="Lawson T."/>
            <person name="Leese F."/>
            <person name="Lindquist E."/>
            <person name="Lobanov A."/>
            <person name="Lomsadze A."/>
            <person name="Malik S.B."/>
            <person name="Marsh M.E."/>
            <person name="Mackinder L."/>
            <person name="Mock T."/>
            <person name="Mueller-Roeber B."/>
            <person name="Pagarete A."/>
            <person name="Parker M."/>
            <person name="Probert I."/>
            <person name="Quesneville H."/>
            <person name="Raines C."/>
            <person name="Rensing S.A."/>
            <person name="Riano-Pachon D.M."/>
            <person name="Richier S."/>
            <person name="Rokitta S."/>
            <person name="Shiraiwa Y."/>
            <person name="Soanes D.M."/>
            <person name="van der Giezen M."/>
            <person name="Wahlund T.M."/>
            <person name="Williams B."/>
            <person name="Wilson W."/>
            <person name="Wolfe G."/>
            <person name="Wurch L.L."/>
        </authorList>
    </citation>
    <scope>NUCLEOTIDE SEQUENCE</scope>
</reference>
<evidence type="ECO:0000256" key="3">
    <source>
        <dbReference type="ARBA" id="ARBA00022840"/>
    </source>
</evidence>
<dbReference type="InterPro" id="IPR045886">
    <property type="entry name" value="ThiF/MoeB/HesA"/>
</dbReference>
<dbReference type="PROSITE" id="PS51257">
    <property type="entry name" value="PROKAR_LIPOPROTEIN"/>
    <property type="match status" value="1"/>
</dbReference>
<name>A0A0D3IEW2_EMIH1</name>
<dbReference type="InterPro" id="IPR000594">
    <property type="entry name" value="ThiF_NAD_FAD-bd"/>
</dbReference>
<dbReference type="GO" id="GO:0005737">
    <property type="term" value="C:cytoplasm"/>
    <property type="evidence" value="ECO:0007669"/>
    <property type="project" value="TreeGrafter"/>
</dbReference>
<feature type="region of interest" description="Disordered" evidence="5">
    <location>
        <begin position="488"/>
        <end position="545"/>
    </location>
</feature>
<dbReference type="InterPro" id="IPR035985">
    <property type="entry name" value="Ubiquitin-activating_enz"/>
</dbReference>
<dbReference type="Pfam" id="PF00899">
    <property type="entry name" value="ThiF"/>
    <property type="match status" value="1"/>
</dbReference>
<evidence type="ECO:0000256" key="4">
    <source>
        <dbReference type="ARBA" id="ARBA00043952"/>
    </source>
</evidence>
<evidence type="ECO:0000256" key="1">
    <source>
        <dbReference type="ARBA" id="ARBA00022741"/>
    </source>
</evidence>
<dbReference type="KEGG" id="ehx:EMIHUDRAFT_452826"/>
<dbReference type="PANTHER" id="PTHR10953:SF5">
    <property type="entry name" value="SUMO-ACTIVATING ENZYME SUBUNIT 2"/>
    <property type="match status" value="1"/>
</dbReference>
<dbReference type="OMA" id="KCIINNI"/>
<protein>
    <recommendedName>
        <fullName evidence="6">THIF-type NAD/FAD binding fold domain-containing protein</fullName>
    </recommendedName>
</protein>
<proteinExistence type="predicted"/>
<dbReference type="GO" id="GO:0016925">
    <property type="term" value="P:protein sumoylation"/>
    <property type="evidence" value="ECO:0007669"/>
    <property type="project" value="TreeGrafter"/>
</dbReference>
<evidence type="ECO:0000313" key="7">
    <source>
        <dbReference type="EnsemblProtists" id="EOD09797"/>
    </source>
</evidence>
<evidence type="ECO:0000259" key="6">
    <source>
        <dbReference type="Pfam" id="PF00899"/>
    </source>
</evidence>
<keyword evidence="8" id="KW-1185">Reference proteome</keyword>
<feature type="compositionally biased region" description="Acidic residues" evidence="5">
    <location>
        <begin position="535"/>
        <end position="545"/>
    </location>
</feature>
<feature type="domain" description="THIF-type NAD/FAD binding fold" evidence="6">
    <location>
        <begin position="19"/>
        <end position="324"/>
    </location>
</feature>
<organism evidence="7 8">
    <name type="scientific">Emiliania huxleyi (strain CCMP1516)</name>
    <dbReference type="NCBI Taxonomy" id="280463"/>
    <lineage>
        <taxon>Eukaryota</taxon>
        <taxon>Haptista</taxon>
        <taxon>Haptophyta</taxon>
        <taxon>Prymnesiophyceae</taxon>
        <taxon>Isochrysidales</taxon>
        <taxon>Noelaerhabdaceae</taxon>
        <taxon>Emiliania</taxon>
    </lineage>
</organism>
<dbReference type="HOGENOM" id="CLU_013325_7_4_1"/>
<dbReference type="GeneID" id="17255917"/>
<dbReference type="InterPro" id="IPR023318">
    <property type="entry name" value="Ub_act_enz_dom_a_sf"/>
</dbReference>
<dbReference type="RefSeq" id="XP_005762226.1">
    <property type="nucleotide sequence ID" value="XM_005762169.1"/>
</dbReference>
<comment type="pathway">
    <text evidence="4">Protein modification.</text>
</comment>
<dbReference type="GO" id="GO:0031510">
    <property type="term" value="C:SUMO activating enzyme complex"/>
    <property type="evidence" value="ECO:0007669"/>
    <property type="project" value="TreeGrafter"/>
</dbReference>
<dbReference type="Gene3D" id="1.10.10.520">
    <property type="entry name" value="Ubiquitin activating enzymes (Uba3). Chain: B, domain 2"/>
    <property type="match status" value="1"/>
</dbReference>
<dbReference type="STRING" id="2903.R1BJZ5"/>